<dbReference type="GO" id="GO:0007234">
    <property type="term" value="P:osmosensory signaling via phosphorelay pathway"/>
    <property type="evidence" value="ECO:0007669"/>
    <property type="project" value="TreeGrafter"/>
</dbReference>
<dbReference type="GO" id="GO:0000155">
    <property type="term" value="F:phosphorelay sensor kinase activity"/>
    <property type="evidence" value="ECO:0007669"/>
    <property type="project" value="InterPro"/>
</dbReference>
<sequence length="453" mass="52248">MKYWGEYKIRIARTILGQESTIQNLSYYRNQLFYHIILYTLAFSPIAIIPGIIASYRTGFYNLLLLNILTLLVLVVLGFVKPIKIETRKLILIANLFIISWALLYNLKLEGPGLMYLFTVTIVTCLIYSGKIAYKLILINSFILVLLGLNIEYQWLQIPITNNQDTTTWFGIVVNLIFLSIIIVACFDIIFKKLEKIIIQQRQLNETINQDNQKMIDAQKVLKDKNEELNQFAHTISHDLKEPLRSMQAFAHLTISKYKESIPEKGQEFLTHIQTASERMALLLDSLLEYSQIGKGKEKSEFSVKEIVKELEKDLSQLIQENGAEIEHKNLPKIVGYEIEFKQLLQNLIANAIKFKREEENIEVKINAKEKDEHWEFLVSDNGIGIDPKHQEKIFTIFHRLHKNRFPGTGLGLANCKKIVEIHGGNIWVDSLPEEGSTFYFTISKNLKTAKNG</sequence>
<evidence type="ECO:0000256" key="1">
    <source>
        <dbReference type="ARBA" id="ARBA00000085"/>
    </source>
</evidence>
<evidence type="ECO:0000259" key="7">
    <source>
        <dbReference type="PROSITE" id="PS50109"/>
    </source>
</evidence>
<feature type="transmembrane region" description="Helical" evidence="6">
    <location>
        <begin position="137"/>
        <end position="156"/>
    </location>
</feature>
<dbReference type="InterPro" id="IPR003661">
    <property type="entry name" value="HisK_dim/P_dom"/>
</dbReference>
<dbReference type="EC" id="2.7.13.3" evidence="2"/>
<keyword evidence="5 8" id="KW-0418">Kinase</keyword>
<reference evidence="8 9" key="1">
    <citation type="journal article" date="2011" name="Stand. Genomic Sci.">
        <title>Complete genome sequence of Marivirga tractuosa type strain (H-43).</title>
        <authorList>
            <person name="Pagani I."/>
            <person name="Chertkov O."/>
            <person name="Lapidus A."/>
            <person name="Lucas S."/>
            <person name="Del Rio T.G."/>
            <person name="Tice H."/>
            <person name="Copeland A."/>
            <person name="Cheng J.F."/>
            <person name="Nolan M."/>
            <person name="Saunders E."/>
            <person name="Pitluck S."/>
            <person name="Held B."/>
            <person name="Goodwin L."/>
            <person name="Liolios K."/>
            <person name="Ovchinikova G."/>
            <person name="Ivanova N."/>
            <person name="Mavromatis K."/>
            <person name="Pati A."/>
            <person name="Chen A."/>
            <person name="Palaniappan K."/>
            <person name="Land M."/>
            <person name="Hauser L."/>
            <person name="Jeffries C.D."/>
            <person name="Detter J.C."/>
            <person name="Han C."/>
            <person name="Tapia R."/>
            <person name="Ngatchou-Djao O.D."/>
            <person name="Rohde M."/>
            <person name="Goker M."/>
            <person name="Spring S."/>
            <person name="Sikorski J."/>
            <person name="Woyke T."/>
            <person name="Bristow J."/>
            <person name="Eisen J.A."/>
            <person name="Markowitz V."/>
            <person name="Hugenholtz P."/>
            <person name="Klenk H.P."/>
            <person name="Kyrpides N.C."/>
        </authorList>
    </citation>
    <scope>NUCLEOTIDE SEQUENCE [LARGE SCALE GENOMIC DNA]</scope>
    <source>
        <strain evidence="9">ATCC 23168 / DSM 4126 / NBRC 15989 / NCIMB 1408 / VKM B-1430 / H-43</strain>
    </source>
</reference>
<evidence type="ECO:0000313" key="8">
    <source>
        <dbReference type="EMBL" id="ADR20283.1"/>
    </source>
</evidence>
<dbReference type="PANTHER" id="PTHR42878:SF15">
    <property type="entry name" value="BACTERIOPHYTOCHROME"/>
    <property type="match status" value="1"/>
</dbReference>
<keyword evidence="6" id="KW-0472">Membrane</keyword>
<dbReference type="PROSITE" id="PS50109">
    <property type="entry name" value="HIS_KIN"/>
    <property type="match status" value="1"/>
</dbReference>
<evidence type="ECO:0000313" key="9">
    <source>
        <dbReference type="Proteomes" id="UP000008720"/>
    </source>
</evidence>
<feature type="transmembrane region" description="Helical" evidence="6">
    <location>
        <begin position="59"/>
        <end position="78"/>
    </location>
</feature>
<evidence type="ECO:0000256" key="6">
    <source>
        <dbReference type="SAM" id="Phobius"/>
    </source>
</evidence>
<proteinExistence type="predicted"/>
<dbReference type="InterPro" id="IPR004358">
    <property type="entry name" value="Sig_transdc_His_kin-like_C"/>
</dbReference>
<protein>
    <recommendedName>
        <fullName evidence="2">histidine kinase</fullName>
        <ecNumber evidence="2">2.7.13.3</ecNumber>
    </recommendedName>
</protein>
<dbReference type="InterPro" id="IPR036097">
    <property type="entry name" value="HisK_dim/P_sf"/>
</dbReference>
<evidence type="ECO:0000256" key="4">
    <source>
        <dbReference type="ARBA" id="ARBA00022679"/>
    </source>
</evidence>
<dbReference type="GO" id="GO:0000156">
    <property type="term" value="F:phosphorelay response regulator activity"/>
    <property type="evidence" value="ECO:0007669"/>
    <property type="project" value="TreeGrafter"/>
</dbReference>
<dbReference type="InterPro" id="IPR050351">
    <property type="entry name" value="BphY/WalK/GraS-like"/>
</dbReference>
<dbReference type="Pfam" id="PF02518">
    <property type="entry name" value="HATPase_c"/>
    <property type="match status" value="1"/>
</dbReference>
<feature type="transmembrane region" description="Helical" evidence="6">
    <location>
        <begin position="90"/>
        <end position="107"/>
    </location>
</feature>
<dbReference type="InterPro" id="IPR048437">
    <property type="entry name" value="MASE11"/>
</dbReference>
<comment type="catalytic activity">
    <reaction evidence="1">
        <text>ATP + protein L-histidine = ADP + protein N-phospho-L-histidine.</text>
        <dbReference type="EC" id="2.7.13.3"/>
    </reaction>
</comment>
<dbReference type="CDD" id="cd00082">
    <property type="entry name" value="HisKA"/>
    <property type="match status" value="1"/>
</dbReference>
<dbReference type="Pfam" id="PF00512">
    <property type="entry name" value="HisKA"/>
    <property type="match status" value="1"/>
</dbReference>
<evidence type="ECO:0000256" key="5">
    <source>
        <dbReference type="ARBA" id="ARBA00022777"/>
    </source>
</evidence>
<keyword evidence="6" id="KW-1133">Transmembrane helix</keyword>
<evidence type="ECO:0000256" key="3">
    <source>
        <dbReference type="ARBA" id="ARBA00022553"/>
    </source>
</evidence>
<keyword evidence="4" id="KW-0808">Transferase</keyword>
<dbReference type="Proteomes" id="UP000008720">
    <property type="component" value="Chromosome"/>
</dbReference>
<dbReference type="SMART" id="SM00388">
    <property type="entry name" value="HisKA"/>
    <property type="match status" value="1"/>
</dbReference>
<feature type="transmembrane region" description="Helical" evidence="6">
    <location>
        <begin position="113"/>
        <end position="130"/>
    </location>
</feature>
<dbReference type="PRINTS" id="PR00344">
    <property type="entry name" value="BCTRLSENSOR"/>
</dbReference>
<dbReference type="InterPro" id="IPR005467">
    <property type="entry name" value="His_kinase_dom"/>
</dbReference>
<organism evidence="8 9">
    <name type="scientific">Marivirga tractuosa (strain ATCC 23168 / DSM 4126 / NBRC 15989 / NCIMB 1408 / VKM B-1430 / H-43)</name>
    <name type="common">Microscilla tractuosa</name>
    <name type="synonym">Flexibacter tractuosus</name>
    <dbReference type="NCBI Taxonomy" id="643867"/>
    <lineage>
        <taxon>Bacteria</taxon>
        <taxon>Pseudomonadati</taxon>
        <taxon>Bacteroidota</taxon>
        <taxon>Cytophagia</taxon>
        <taxon>Cytophagales</taxon>
        <taxon>Marivirgaceae</taxon>
        <taxon>Marivirga</taxon>
    </lineage>
</organism>
<keyword evidence="6" id="KW-0812">Transmembrane</keyword>
<dbReference type="InterPro" id="IPR003594">
    <property type="entry name" value="HATPase_dom"/>
</dbReference>
<dbReference type="AlphaFoldDB" id="E4TLZ2"/>
<dbReference type="SUPFAM" id="SSF47384">
    <property type="entry name" value="Homodimeric domain of signal transducing histidine kinase"/>
    <property type="match status" value="1"/>
</dbReference>
<evidence type="ECO:0000256" key="2">
    <source>
        <dbReference type="ARBA" id="ARBA00012438"/>
    </source>
</evidence>
<keyword evidence="9" id="KW-1185">Reference proteome</keyword>
<dbReference type="eggNOG" id="COG4251">
    <property type="taxonomic scope" value="Bacteria"/>
</dbReference>
<feature type="domain" description="Histidine kinase" evidence="7">
    <location>
        <begin position="235"/>
        <end position="447"/>
    </location>
</feature>
<dbReference type="GO" id="GO:0030295">
    <property type="term" value="F:protein kinase activator activity"/>
    <property type="evidence" value="ECO:0007669"/>
    <property type="project" value="TreeGrafter"/>
</dbReference>
<gene>
    <name evidence="8" type="ordered locus">Ftrac_0274</name>
</gene>
<keyword evidence="3" id="KW-0597">Phosphoprotein</keyword>
<dbReference type="RefSeq" id="WP_013452434.1">
    <property type="nucleotide sequence ID" value="NC_014759.1"/>
</dbReference>
<feature type="transmembrane region" description="Helical" evidence="6">
    <location>
        <begin position="32"/>
        <end position="53"/>
    </location>
</feature>
<accession>E4TLZ2</accession>
<name>E4TLZ2_MARTH</name>
<dbReference type="FunFam" id="3.30.565.10:FF:000006">
    <property type="entry name" value="Sensor histidine kinase WalK"/>
    <property type="match status" value="1"/>
</dbReference>
<dbReference type="OrthoDB" id="9808408at2"/>
<dbReference type="SMART" id="SM00387">
    <property type="entry name" value="HATPase_c"/>
    <property type="match status" value="1"/>
</dbReference>
<dbReference type="PANTHER" id="PTHR42878">
    <property type="entry name" value="TWO-COMPONENT HISTIDINE KINASE"/>
    <property type="match status" value="1"/>
</dbReference>
<dbReference type="KEGG" id="mtt:Ftrac_0274"/>
<dbReference type="InterPro" id="IPR036890">
    <property type="entry name" value="HATPase_C_sf"/>
</dbReference>
<feature type="transmembrane region" description="Helical" evidence="6">
    <location>
        <begin position="168"/>
        <end position="191"/>
    </location>
</feature>
<dbReference type="Pfam" id="PF20969">
    <property type="entry name" value="MASE11"/>
    <property type="match status" value="1"/>
</dbReference>
<dbReference type="EMBL" id="CP002349">
    <property type="protein sequence ID" value="ADR20283.1"/>
    <property type="molecule type" value="Genomic_DNA"/>
</dbReference>
<dbReference type="Gene3D" id="3.30.565.10">
    <property type="entry name" value="Histidine kinase-like ATPase, C-terminal domain"/>
    <property type="match status" value="1"/>
</dbReference>
<dbReference type="Gene3D" id="1.10.287.130">
    <property type="match status" value="1"/>
</dbReference>
<dbReference type="HOGENOM" id="CLU_048724_0_0_10"/>
<dbReference type="SUPFAM" id="SSF55874">
    <property type="entry name" value="ATPase domain of HSP90 chaperone/DNA topoisomerase II/histidine kinase"/>
    <property type="match status" value="1"/>
</dbReference>
<dbReference type="STRING" id="643867.Ftrac_0274"/>